<dbReference type="EC" id="2.7.7.23" evidence="21"/>
<sequence length="462" mass="49263">MSTSKLNIIILAAGQGSRMKSRLPKVLHPLAGQPLLRHVINTARKLNPEHIVVVYGHGGEQVPAAIKGDDLIWVQQQEQLGTGHAVAQAMPEVDDDSTVLVLYGDVPLTRQDSLVALARDGVNSFALMTVRLDDPTGYGRIVRNEQNDVTHIVEHKDASAEEHKINEVNTGILAANAGRLRGWLQALNNNNAQGEYYLTDVIAMSVADAVMIKTSHPDSDMEVLGVNSRTQLAMLERTYQRQQAEALMEQGVTVIDPARLDIRGEIDIAQDVILDINVVLVGKVSIGEGVYVGPGCVIKDATIAEGVQIQAHCVIDQATVGVDAIIGPFARLRPGAALSANTHVGNFVEIKNSVVGEASKINHLSYVGDSDIGARVNIGAGVITCNYDGAYKHRTTIGDDVFVGSDCQLVAPVKIGNGASLGAGTTLTRDAPAAELTLSRAKQKTVKGWKRPTKKGRGTSGK</sequence>
<dbReference type="InterPro" id="IPR005882">
    <property type="entry name" value="Bifunctional_GlmU"/>
</dbReference>
<evidence type="ECO:0000256" key="18">
    <source>
        <dbReference type="SAM" id="MobiDB-lite"/>
    </source>
</evidence>
<evidence type="ECO:0000256" key="2">
    <source>
        <dbReference type="ARBA" id="ARBA00004496"/>
    </source>
</evidence>
<keyword evidence="11" id="KW-0133">Cell shape</keyword>
<evidence type="ECO:0000256" key="9">
    <source>
        <dbReference type="ARBA" id="ARBA00022737"/>
    </source>
</evidence>
<comment type="similarity">
    <text evidence="4">In the N-terminal section; belongs to the N-acetylglucosamine-1-phosphate uridyltransferase family.</text>
</comment>
<keyword evidence="9" id="KW-0677">Repeat</keyword>
<comment type="catalytic activity">
    <reaction evidence="16">
        <text>alpha-D-glucosamine 1-phosphate + acetyl-CoA = N-acetyl-alpha-D-glucosamine 1-phosphate + CoA + H(+)</text>
        <dbReference type="Rhea" id="RHEA:13725"/>
        <dbReference type="ChEBI" id="CHEBI:15378"/>
        <dbReference type="ChEBI" id="CHEBI:57287"/>
        <dbReference type="ChEBI" id="CHEBI:57288"/>
        <dbReference type="ChEBI" id="CHEBI:57776"/>
        <dbReference type="ChEBI" id="CHEBI:58516"/>
        <dbReference type="EC" id="2.3.1.157"/>
    </reaction>
</comment>
<dbReference type="Pfam" id="PF25087">
    <property type="entry name" value="GMPPB_C"/>
    <property type="match status" value="1"/>
</dbReference>
<dbReference type="SUPFAM" id="SSF53448">
    <property type="entry name" value="Nucleotide-diphospho-sugar transferases"/>
    <property type="match status" value="1"/>
</dbReference>
<evidence type="ECO:0000256" key="16">
    <source>
        <dbReference type="ARBA" id="ARBA00048247"/>
    </source>
</evidence>
<dbReference type="GO" id="GO:0071555">
    <property type="term" value="P:cell wall organization"/>
    <property type="evidence" value="ECO:0007669"/>
    <property type="project" value="UniProtKB-KW"/>
</dbReference>
<evidence type="ECO:0000256" key="14">
    <source>
        <dbReference type="ARBA" id="ARBA00023315"/>
    </source>
</evidence>
<evidence type="ECO:0000256" key="10">
    <source>
        <dbReference type="ARBA" id="ARBA00022842"/>
    </source>
</evidence>
<dbReference type="GO" id="GO:0006048">
    <property type="term" value="P:UDP-N-acetylglucosamine biosynthetic process"/>
    <property type="evidence" value="ECO:0007669"/>
    <property type="project" value="InterPro"/>
</dbReference>
<dbReference type="SUPFAM" id="SSF51161">
    <property type="entry name" value="Trimeric LpxA-like enzymes"/>
    <property type="match status" value="1"/>
</dbReference>
<evidence type="ECO:0000259" key="19">
    <source>
        <dbReference type="Pfam" id="PF12804"/>
    </source>
</evidence>
<keyword evidence="7 21" id="KW-0548">Nucleotidyltransferase</keyword>
<comment type="cofactor">
    <cofactor evidence="1">
        <name>Mg(2+)</name>
        <dbReference type="ChEBI" id="CHEBI:18420"/>
    </cofactor>
</comment>
<dbReference type="InterPro" id="IPR025877">
    <property type="entry name" value="MobA-like_NTP_Trfase"/>
</dbReference>
<gene>
    <name evidence="21" type="ORF">MNBD_GAMMA25-2249</name>
</gene>
<evidence type="ECO:0000256" key="6">
    <source>
        <dbReference type="ARBA" id="ARBA00022679"/>
    </source>
</evidence>
<dbReference type="PANTHER" id="PTHR43584">
    <property type="entry name" value="NUCLEOTIDYL TRANSFERASE"/>
    <property type="match status" value="1"/>
</dbReference>
<evidence type="ECO:0000256" key="3">
    <source>
        <dbReference type="ARBA" id="ARBA00007707"/>
    </source>
</evidence>
<evidence type="ECO:0000256" key="1">
    <source>
        <dbReference type="ARBA" id="ARBA00001946"/>
    </source>
</evidence>
<comment type="similarity">
    <text evidence="3">In the C-terminal section; belongs to the transferase hexapeptide repeat family.</text>
</comment>
<dbReference type="InterPro" id="IPR001451">
    <property type="entry name" value="Hexapep"/>
</dbReference>
<keyword evidence="8" id="KW-0479">Metal-binding</keyword>
<dbReference type="PANTHER" id="PTHR43584:SF3">
    <property type="entry name" value="BIFUNCTIONAL PROTEIN GLMU"/>
    <property type="match status" value="1"/>
</dbReference>
<dbReference type="Gene3D" id="3.90.550.10">
    <property type="entry name" value="Spore Coat Polysaccharide Biosynthesis Protein SpsA, Chain A"/>
    <property type="match status" value="1"/>
</dbReference>
<evidence type="ECO:0000256" key="4">
    <source>
        <dbReference type="ARBA" id="ARBA00007947"/>
    </source>
</evidence>
<evidence type="ECO:0000256" key="12">
    <source>
        <dbReference type="ARBA" id="ARBA00022984"/>
    </source>
</evidence>
<reference evidence="21" key="1">
    <citation type="submission" date="2018-06" db="EMBL/GenBank/DDBJ databases">
        <authorList>
            <person name="Zhirakovskaya E."/>
        </authorList>
    </citation>
    <scope>NUCLEOTIDE SEQUENCE</scope>
</reference>
<dbReference type="GO" id="GO:0000287">
    <property type="term" value="F:magnesium ion binding"/>
    <property type="evidence" value="ECO:0007669"/>
    <property type="project" value="InterPro"/>
</dbReference>
<dbReference type="EMBL" id="UOFY01000061">
    <property type="protein sequence ID" value="VAX11045.1"/>
    <property type="molecule type" value="Genomic_DNA"/>
</dbReference>
<keyword evidence="15" id="KW-0961">Cell wall biogenesis/degradation</keyword>
<dbReference type="InterPro" id="IPR038009">
    <property type="entry name" value="GlmU_C_LbH"/>
</dbReference>
<dbReference type="CDD" id="cd02540">
    <property type="entry name" value="GT2_GlmU_N_bac"/>
    <property type="match status" value="1"/>
</dbReference>
<evidence type="ECO:0000256" key="8">
    <source>
        <dbReference type="ARBA" id="ARBA00022723"/>
    </source>
</evidence>
<accession>A0A3B1BXB7</accession>
<evidence type="ECO:0000256" key="17">
    <source>
        <dbReference type="ARBA" id="ARBA00048493"/>
    </source>
</evidence>
<evidence type="ECO:0000256" key="5">
    <source>
        <dbReference type="ARBA" id="ARBA00022490"/>
    </source>
</evidence>
<dbReference type="HAMAP" id="MF_01631">
    <property type="entry name" value="GlmU"/>
    <property type="match status" value="1"/>
</dbReference>
<dbReference type="GO" id="GO:0009252">
    <property type="term" value="P:peptidoglycan biosynthetic process"/>
    <property type="evidence" value="ECO:0007669"/>
    <property type="project" value="UniProtKB-KW"/>
</dbReference>
<dbReference type="GO" id="GO:0005737">
    <property type="term" value="C:cytoplasm"/>
    <property type="evidence" value="ECO:0007669"/>
    <property type="project" value="UniProtKB-SubCell"/>
</dbReference>
<dbReference type="GO" id="GO:0000902">
    <property type="term" value="P:cell morphogenesis"/>
    <property type="evidence" value="ECO:0007669"/>
    <property type="project" value="InterPro"/>
</dbReference>
<dbReference type="GO" id="GO:0008360">
    <property type="term" value="P:regulation of cell shape"/>
    <property type="evidence" value="ECO:0007669"/>
    <property type="project" value="UniProtKB-KW"/>
</dbReference>
<dbReference type="Gene3D" id="2.160.10.10">
    <property type="entry name" value="Hexapeptide repeat proteins"/>
    <property type="match status" value="1"/>
</dbReference>
<keyword evidence="5" id="KW-0963">Cytoplasm</keyword>
<keyword evidence="12" id="KW-0573">Peptidoglycan synthesis</keyword>
<comment type="catalytic activity">
    <reaction evidence="17">
        <text>N-acetyl-alpha-D-glucosamine 1-phosphate + UTP + H(+) = UDP-N-acetyl-alpha-D-glucosamine + diphosphate</text>
        <dbReference type="Rhea" id="RHEA:13509"/>
        <dbReference type="ChEBI" id="CHEBI:15378"/>
        <dbReference type="ChEBI" id="CHEBI:33019"/>
        <dbReference type="ChEBI" id="CHEBI:46398"/>
        <dbReference type="ChEBI" id="CHEBI:57705"/>
        <dbReference type="ChEBI" id="CHEBI:57776"/>
        <dbReference type="EC" id="2.7.7.23"/>
    </reaction>
</comment>
<dbReference type="EC" id="2.3.1.157" evidence="21"/>
<dbReference type="InterPro" id="IPR029044">
    <property type="entry name" value="Nucleotide-diphossugar_trans"/>
</dbReference>
<dbReference type="InterPro" id="IPR011004">
    <property type="entry name" value="Trimer_LpxA-like_sf"/>
</dbReference>
<evidence type="ECO:0000256" key="7">
    <source>
        <dbReference type="ARBA" id="ARBA00022695"/>
    </source>
</evidence>
<feature type="domain" description="MobA-like NTP transferase" evidence="19">
    <location>
        <begin position="9"/>
        <end position="120"/>
    </location>
</feature>
<keyword evidence="13" id="KW-0511">Multifunctional enzyme</keyword>
<evidence type="ECO:0000256" key="15">
    <source>
        <dbReference type="ARBA" id="ARBA00023316"/>
    </source>
</evidence>
<dbReference type="NCBIfam" id="TIGR01173">
    <property type="entry name" value="glmU"/>
    <property type="match status" value="1"/>
</dbReference>
<evidence type="ECO:0000256" key="11">
    <source>
        <dbReference type="ARBA" id="ARBA00022960"/>
    </source>
</evidence>
<feature type="region of interest" description="Disordered" evidence="18">
    <location>
        <begin position="440"/>
        <end position="462"/>
    </location>
</feature>
<comment type="subcellular location">
    <subcellularLocation>
        <location evidence="2">Cytoplasm</location>
    </subcellularLocation>
</comment>
<proteinExistence type="inferred from homology"/>
<dbReference type="InterPro" id="IPR050065">
    <property type="entry name" value="GlmU-like"/>
</dbReference>
<feature type="domain" description="Mannose-1-phosphate guanyltransferase C-terminal" evidence="20">
    <location>
        <begin position="264"/>
        <end position="333"/>
    </location>
</feature>
<name>A0A3B1BXB7_9ZZZZ</name>
<organism evidence="21">
    <name type="scientific">hydrothermal vent metagenome</name>
    <dbReference type="NCBI Taxonomy" id="652676"/>
    <lineage>
        <taxon>unclassified sequences</taxon>
        <taxon>metagenomes</taxon>
        <taxon>ecological metagenomes</taxon>
    </lineage>
</organism>
<dbReference type="Pfam" id="PF00132">
    <property type="entry name" value="Hexapep"/>
    <property type="match status" value="1"/>
</dbReference>
<dbReference type="InterPro" id="IPR056729">
    <property type="entry name" value="GMPPB_C"/>
</dbReference>
<evidence type="ECO:0000256" key="13">
    <source>
        <dbReference type="ARBA" id="ARBA00023268"/>
    </source>
</evidence>
<keyword evidence="10" id="KW-0460">Magnesium</keyword>
<feature type="compositionally biased region" description="Basic residues" evidence="18">
    <location>
        <begin position="441"/>
        <end position="462"/>
    </location>
</feature>
<evidence type="ECO:0000313" key="21">
    <source>
        <dbReference type="EMBL" id="VAX11045.1"/>
    </source>
</evidence>
<dbReference type="GO" id="GO:0003977">
    <property type="term" value="F:UDP-N-acetylglucosamine diphosphorylase activity"/>
    <property type="evidence" value="ECO:0007669"/>
    <property type="project" value="UniProtKB-EC"/>
</dbReference>
<dbReference type="CDD" id="cd03353">
    <property type="entry name" value="LbH_GlmU_C"/>
    <property type="match status" value="1"/>
</dbReference>
<dbReference type="Pfam" id="PF12804">
    <property type="entry name" value="NTP_transf_3"/>
    <property type="match status" value="1"/>
</dbReference>
<protein>
    <submittedName>
        <fullName evidence="21">N-acetylglucosamine-1-phosphate uridyltransferase / Glucosamine-1-phosphate N-acetyltransferase</fullName>
        <ecNumber evidence="21">2.3.1.157</ecNumber>
        <ecNumber evidence="21">2.7.7.23</ecNumber>
    </submittedName>
</protein>
<keyword evidence="14 21" id="KW-0012">Acyltransferase</keyword>
<evidence type="ECO:0000259" key="20">
    <source>
        <dbReference type="Pfam" id="PF25087"/>
    </source>
</evidence>
<dbReference type="AlphaFoldDB" id="A0A3B1BXB7"/>
<keyword evidence="6 21" id="KW-0808">Transferase</keyword>
<dbReference type="GO" id="GO:0019134">
    <property type="term" value="F:glucosamine-1-phosphate N-acetyltransferase activity"/>
    <property type="evidence" value="ECO:0007669"/>
    <property type="project" value="UniProtKB-EC"/>
</dbReference>